<keyword evidence="2" id="KW-0238">DNA-binding</keyword>
<dbReference type="Pfam" id="PF07702">
    <property type="entry name" value="UTRA"/>
    <property type="match status" value="1"/>
</dbReference>
<dbReference type="SUPFAM" id="SSF64288">
    <property type="entry name" value="Chorismate lyase-like"/>
    <property type="match status" value="1"/>
</dbReference>
<dbReference type="InterPro" id="IPR011663">
    <property type="entry name" value="UTRA"/>
</dbReference>
<dbReference type="SMART" id="SM00345">
    <property type="entry name" value="HTH_GNTR"/>
    <property type="match status" value="1"/>
</dbReference>
<dbReference type="CDD" id="cd07377">
    <property type="entry name" value="WHTH_GntR"/>
    <property type="match status" value="1"/>
</dbReference>
<gene>
    <name evidence="5" type="ORF">ACFQ03_19440</name>
</gene>
<evidence type="ECO:0000256" key="3">
    <source>
        <dbReference type="ARBA" id="ARBA00023163"/>
    </source>
</evidence>
<sequence length="243" mass="27862">MEKSPQTEGIIDKNSIVPIYYQLKEYIKDQIKSGVWKPEQLIPSERELTEQFQINRMTVRQSINELVHEGFLRKQRGVGTFVTQPPSGRSLAKLTSFSTDILNLKPGSRLLAMNVIPAPQKTKEQLGLSKEEQIIEIIRIRTADNEPIALEQVHLIYDKASPLLNENFENRSIYKILEEVCGFRLTRVSQTIEIATCTPEEAAHLDIDPTDAALLMERVTYLENGEPIEFARCIYRADRYELT</sequence>
<dbReference type="SMART" id="SM00866">
    <property type="entry name" value="UTRA"/>
    <property type="match status" value="1"/>
</dbReference>
<accession>A0ABW3DDQ0</accession>
<reference evidence="6" key="1">
    <citation type="journal article" date="2019" name="Int. J. Syst. Evol. Microbiol.">
        <title>The Global Catalogue of Microorganisms (GCM) 10K type strain sequencing project: providing services to taxonomists for standard genome sequencing and annotation.</title>
        <authorList>
            <consortium name="The Broad Institute Genomics Platform"/>
            <consortium name="The Broad Institute Genome Sequencing Center for Infectious Disease"/>
            <person name="Wu L."/>
            <person name="Ma J."/>
        </authorList>
    </citation>
    <scope>NUCLEOTIDE SEQUENCE [LARGE SCALE GENOMIC DNA]</scope>
    <source>
        <strain evidence="6">CCUG 57263</strain>
    </source>
</reference>
<dbReference type="PANTHER" id="PTHR44846:SF1">
    <property type="entry name" value="MANNOSYL-D-GLYCERATE TRANSPORT_METABOLISM SYSTEM REPRESSOR MNGR-RELATED"/>
    <property type="match status" value="1"/>
</dbReference>
<dbReference type="PROSITE" id="PS50949">
    <property type="entry name" value="HTH_GNTR"/>
    <property type="match status" value="1"/>
</dbReference>
<dbReference type="Pfam" id="PF00392">
    <property type="entry name" value="GntR"/>
    <property type="match status" value="1"/>
</dbReference>
<dbReference type="InterPro" id="IPR036388">
    <property type="entry name" value="WH-like_DNA-bd_sf"/>
</dbReference>
<evidence type="ECO:0000259" key="4">
    <source>
        <dbReference type="PROSITE" id="PS50949"/>
    </source>
</evidence>
<dbReference type="InterPro" id="IPR028978">
    <property type="entry name" value="Chorismate_lyase_/UTRA_dom_sf"/>
</dbReference>
<dbReference type="RefSeq" id="WP_379290287.1">
    <property type="nucleotide sequence ID" value="NZ_JBHTIU010000077.1"/>
</dbReference>
<dbReference type="PRINTS" id="PR00035">
    <property type="entry name" value="HTHGNTR"/>
</dbReference>
<dbReference type="Gene3D" id="1.10.10.10">
    <property type="entry name" value="Winged helix-like DNA-binding domain superfamily/Winged helix DNA-binding domain"/>
    <property type="match status" value="1"/>
</dbReference>
<dbReference type="InterPro" id="IPR036390">
    <property type="entry name" value="WH_DNA-bd_sf"/>
</dbReference>
<dbReference type="Gene3D" id="3.40.1410.10">
    <property type="entry name" value="Chorismate lyase-like"/>
    <property type="match status" value="1"/>
</dbReference>
<dbReference type="PANTHER" id="PTHR44846">
    <property type="entry name" value="MANNOSYL-D-GLYCERATE TRANSPORT/METABOLISM SYSTEM REPRESSOR MNGR-RELATED"/>
    <property type="match status" value="1"/>
</dbReference>
<name>A0ABW3DDQ0_9BACL</name>
<keyword evidence="3" id="KW-0804">Transcription</keyword>
<dbReference type="SUPFAM" id="SSF46785">
    <property type="entry name" value="Winged helix' DNA-binding domain"/>
    <property type="match status" value="1"/>
</dbReference>
<keyword evidence="1" id="KW-0805">Transcription regulation</keyword>
<comment type="caution">
    <text evidence="5">The sequence shown here is derived from an EMBL/GenBank/DDBJ whole genome shotgun (WGS) entry which is preliminary data.</text>
</comment>
<protein>
    <submittedName>
        <fullName evidence="5">GntR family transcriptional regulator</fullName>
    </submittedName>
</protein>
<organism evidence="5 6">
    <name type="scientific">Paenibacillus residui</name>
    <dbReference type="NCBI Taxonomy" id="629724"/>
    <lineage>
        <taxon>Bacteria</taxon>
        <taxon>Bacillati</taxon>
        <taxon>Bacillota</taxon>
        <taxon>Bacilli</taxon>
        <taxon>Bacillales</taxon>
        <taxon>Paenibacillaceae</taxon>
        <taxon>Paenibacillus</taxon>
    </lineage>
</organism>
<evidence type="ECO:0000313" key="6">
    <source>
        <dbReference type="Proteomes" id="UP001597120"/>
    </source>
</evidence>
<feature type="domain" description="HTH gntR-type" evidence="4">
    <location>
        <begin position="17"/>
        <end position="85"/>
    </location>
</feature>
<dbReference type="InterPro" id="IPR000524">
    <property type="entry name" value="Tscrpt_reg_HTH_GntR"/>
</dbReference>
<evidence type="ECO:0000256" key="2">
    <source>
        <dbReference type="ARBA" id="ARBA00023125"/>
    </source>
</evidence>
<dbReference type="EMBL" id="JBHTIU010000077">
    <property type="protein sequence ID" value="MFD0871318.1"/>
    <property type="molecule type" value="Genomic_DNA"/>
</dbReference>
<evidence type="ECO:0000256" key="1">
    <source>
        <dbReference type="ARBA" id="ARBA00023015"/>
    </source>
</evidence>
<evidence type="ECO:0000313" key="5">
    <source>
        <dbReference type="EMBL" id="MFD0871318.1"/>
    </source>
</evidence>
<keyword evidence="6" id="KW-1185">Reference proteome</keyword>
<dbReference type="InterPro" id="IPR050679">
    <property type="entry name" value="Bact_HTH_transcr_reg"/>
</dbReference>
<proteinExistence type="predicted"/>
<dbReference type="Proteomes" id="UP001597120">
    <property type="component" value="Unassembled WGS sequence"/>
</dbReference>